<dbReference type="EC" id="4.2.99.-" evidence="3"/>
<dbReference type="InterPro" id="IPR001258">
    <property type="entry name" value="NHL_repeat"/>
</dbReference>
<dbReference type="Pfam" id="PF01436">
    <property type="entry name" value="NHL"/>
    <property type="match status" value="3"/>
</dbReference>
<dbReference type="PANTHER" id="PTHR46388:SF2">
    <property type="entry name" value="NHL REPEAT-CONTAINING PROTEIN 2"/>
    <property type="match status" value="1"/>
</dbReference>
<name>A0AAU7APJ3_9ACTN</name>
<reference evidence="3" key="1">
    <citation type="submission" date="2022-12" db="EMBL/GenBank/DDBJ databases">
        <title>Paraconexibacter alkalitolerans sp. nov. and Baekduia alba sp. nov., isolated from soil and emended description of the genera Paraconexibacter (Chun et al., 2020) and Baekduia (An et al., 2020).</title>
        <authorList>
            <person name="Vieira S."/>
            <person name="Huber K.J."/>
            <person name="Geppert A."/>
            <person name="Wolf J."/>
            <person name="Neumann-Schaal M."/>
            <person name="Muesken M."/>
            <person name="Overmann J."/>
        </authorList>
    </citation>
    <scope>NUCLEOTIDE SEQUENCE</scope>
    <source>
        <strain evidence="3">AEG42_29</strain>
    </source>
</reference>
<dbReference type="Gene3D" id="2.40.10.500">
    <property type="match status" value="1"/>
</dbReference>
<keyword evidence="1" id="KW-0677">Repeat</keyword>
<feature type="region of interest" description="Disordered" evidence="2">
    <location>
        <begin position="105"/>
        <end position="132"/>
    </location>
</feature>
<dbReference type="Gene3D" id="2.120.10.30">
    <property type="entry name" value="TolB, C-terminal domain"/>
    <property type="match status" value="2"/>
</dbReference>
<dbReference type="SUPFAM" id="SSF101898">
    <property type="entry name" value="NHL repeat"/>
    <property type="match status" value="1"/>
</dbReference>
<evidence type="ECO:0000313" key="3">
    <source>
        <dbReference type="EMBL" id="XAY03599.1"/>
    </source>
</evidence>
<evidence type="ECO:0000256" key="2">
    <source>
        <dbReference type="SAM" id="MobiDB-lite"/>
    </source>
</evidence>
<dbReference type="InterPro" id="IPR011042">
    <property type="entry name" value="6-blade_b-propeller_TolB-like"/>
</dbReference>
<dbReference type="KEGG" id="parq:DSM112329_00419"/>
<protein>
    <submittedName>
        <fullName evidence="3">Virginiamycin B lyase</fullName>
        <ecNumber evidence="3">4.2.99.-</ecNumber>
    </submittedName>
</protein>
<gene>
    <name evidence="3" type="primary">vgb_2</name>
    <name evidence="3" type="ORF">DSM112329_00419</name>
</gene>
<organism evidence="3">
    <name type="scientific">Paraconexibacter sp. AEG42_29</name>
    <dbReference type="NCBI Taxonomy" id="2997339"/>
    <lineage>
        <taxon>Bacteria</taxon>
        <taxon>Bacillati</taxon>
        <taxon>Actinomycetota</taxon>
        <taxon>Thermoleophilia</taxon>
        <taxon>Solirubrobacterales</taxon>
        <taxon>Paraconexibacteraceae</taxon>
        <taxon>Paraconexibacter</taxon>
    </lineage>
</organism>
<dbReference type="EMBL" id="CP114014">
    <property type="protein sequence ID" value="XAY03599.1"/>
    <property type="molecule type" value="Genomic_DNA"/>
</dbReference>
<evidence type="ECO:0000256" key="1">
    <source>
        <dbReference type="ARBA" id="ARBA00022737"/>
    </source>
</evidence>
<accession>A0AAU7APJ3</accession>
<proteinExistence type="predicted"/>
<keyword evidence="3" id="KW-0456">Lyase</keyword>
<sequence length="449" mass="47280">MPSPRSRSARAAAVSAGLLAGGAAVVIAGGGTGLNDTRAAAAVRAENGASVVTIAGSQRKGIRNGLGSEARFRKPAGLAIDGEENLIIADAGNNRIRRMTPDGEVSTVAGSRYSGKRDGRRGSSTTFNDPEGVAVDRNGDILVADTLNQTVRRTRSDGGATVSFRPVRGVFRVKGIAVDPGGGVYTIEEGANWLRKLTGGNRPRVILDGLHKPSGVASGPDGSLYVADTDHQQVLRIGPARKSFYAFAGTSNYGAQDGGPGLATLGRPAAVAVDRAGYVYIADVGTNRIRIVSPRGVMATLAGVGQGYRNGGAGVARFNGPRGIAVTPDGETVYVSDYRNNAIRKITGFDRERITRAAPYAVRRDRTLLRGIPVTCAGNQPGRCVLQVSYQGQKFATVGIDLGYIGRRTVYVRIPRAARTSVRQEDRTTFRVTGRFSGRRIAPYNVVAR</sequence>
<dbReference type="AlphaFoldDB" id="A0AAU7APJ3"/>
<dbReference type="PANTHER" id="PTHR46388">
    <property type="entry name" value="NHL REPEAT-CONTAINING PROTEIN 2"/>
    <property type="match status" value="1"/>
</dbReference>
<dbReference type="RefSeq" id="WP_354700155.1">
    <property type="nucleotide sequence ID" value="NZ_CP114014.1"/>
</dbReference>
<dbReference type="GO" id="GO:0016829">
    <property type="term" value="F:lyase activity"/>
    <property type="evidence" value="ECO:0007669"/>
    <property type="project" value="UniProtKB-KW"/>
</dbReference>